<evidence type="ECO:0000313" key="7">
    <source>
        <dbReference type="RefSeq" id="XP_019096247.1"/>
    </source>
</evidence>
<evidence type="ECO:0000313" key="6">
    <source>
        <dbReference type="Proteomes" id="UP000694864"/>
    </source>
</evidence>
<evidence type="ECO:0000256" key="1">
    <source>
        <dbReference type="ARBA" id="ARBA00012247"/>
    </source>
</evidence>
<dbReference type="GeneID" id="104767679"/>
<comment type="catalytic activity">
    <reaction evidence="4">
        <text>a sn-glycero-3-phosphodiester + H2O = an alcohol + sn-glycerol 3-phosphate + H(+)</text>
        <dbReference type="Rhea" id="RHEA:12969"/>
        <dbReference type="ChEBI" id="CHEBI:15377"/>
        <dbReference type="ChEBI" id="CHEBI:15378"/>
        <dbReference type="ChEBI" id="CHEBI:30879"/>
        <dbReference type="ChEBI" id="CHEBI:57597"/>
        <dbReference type="ChEBI" id="CHEBI:83408"/>
        <dbReference type="EC" id="3.1.4.46"/>
    </reaction>
</comment>
<dbReference type="EC" id="3.1.4.46" evidence="1"/>
<sequence>MSKDKIPFCLSSIDLMNSTNVIETSFRNLSSVAAEIQQNKGIYTFSLTMSQIQTLKPTISNPFRNSGLIRNPRNKNAGKLLTLSEFLNISNGYISLLGILIEVENAAYLLEHQGISVVDGIITDFPATTARYRKNQCYSNLDAVPTGVLRSLGNKMLLDPAEAPYPLLVDSDVTEPPLPEVIRSQPPASTPTPTPSKSEEKAIEVPFAFITMAILVSFFISV</sequence>
<proteinExistence type="predicted"/>
<evidence type="ECO:0000256" key="4">
    <source>
        <dbReference type="ARBA" id="ARBA00047512"/>
    </source>
</evidence>
<keyword evidence="3" id="KW-0378">Hydrolase</keyword>
<dbReference type="Gene3D" id="3.20.20.190">
    <property type="entry name" value="Phosphatidylinositol (PI) phosphodiesterase"/>
    <property type="match status" value="1"/>
</dbReference>
<dbReference type="RefSeq" id="XP_019096247.1">
    <property type="nucleotide sequence ID" value="XM_019240702.1"/>
</dbReference>
<accession>A0ABM1RB59</accession>
<dbReference type="Proteomes" id="UP000694864">
    <property type="component" value="Chromosome 19"/>
</dbReference>
<reference evidence="7" key="2">
    <citation type="submission" date="2025-08" db="UniProtKB">
        <authorList>
            <consortium name="RefSeq"/>
        </authorList>
    </citation>
    <scope>IDENTIFICATION</scope>
    <source>
        <tissue evidence="7">Leaf</tissue>
    </source>
</reference>
<organism evidence="6 7">
    <name type="scientific">Camelina sativa</name>
    <name type="common">False flax</name>
    <name type="synonym">Myagrum sativum</name>
    <dbReference type="NCBI Taxonomy" id="90675"/>
    <lineage>
        <taxon>Eukaryota</taxon>
        <taxon>Viridiplantae</taxon>
        <taxon>Streptophyta</taxon>
        <taxon>Embryophyta</taxon>
        <taxon>Tracheophyta</taxon>
        <taxon>Spermatophyta</taxon>
        <taxon>Magnoliopsida</taxon>
        <taxon>eudicotyledons</taxon>
        <taxon>Gunneridae</taxon>
        <taxon>Pentapetalae</taxon>
        <taxon>rosids</taxon>
        <taxon>malvids</taxon>
        <taxon>Brassicales</taxon>
        <taxon>Brassicaceae</taxon>
        <taxon>Camelineae</taxon>
        <taxon>Camelina</taxon>
    </lineage>
</organism>
<evidence type="ECO:0000256" key="2">
    <source>
        <dbReference type="ARBA" id="ARBA00022798"/>
    </source>
</evidence>
<dbReference type="SUPFAM" id="SSF51695">
    <property type="entry name" value="PLC-like phosphodiesterases"/>
    <property type="match status" value="1"/>
</dbReference>
<evidence type="ECO:0000256" key="3">
    <source>
        <dbReference type="ARBA" id="ARBA00022801"/>
    </source>
</evidence>
<gene>
    <name evidence="7" type="primary">LOC104767679</name>
</gene>
<dbReference type="InterPro" id="IPR017946">
    <property type="entry name" value="PLC-like_Pdiesterase_TIM-brl"/>
</dbReference>
<dbReference type="PANTHER" id="PTHR43620:SF10">
    <property type="entry name" value="GLYCEROPHOSPHODIESTER PHOSPHODIESTERASE GDPDL5"/>
    <property type="match status" value="1"/>
</dbReference>
<evidence type="ECO:0000256" key="5">
    <source>
        <dbReference type="SAM" id="MobiDB-lite"/>
    </source>
</evidence>
<keyword evidence="2" id="KW-0319">Glycerol metabolism</keyword>
<protein>
    <recommendedName>
        <fullName evidence="1">glycerophosphodiester phosphodiesterase</fullName>
        <ecNumber evidence="1">3.1.4.46</ecNumber>
    </recommendedName>
</protein>
<dbReference type="PANTHER" id="PTHR43620">
    <property type="entry name" value="GLYCEROPHOSPHORYL DIESTER PHOSPHODIESTERASE"/>
    <property type="match status" value="1"/>
</dbReference>
<reference evidence="6" key="1">
    <citation type="journal article" date="2014" name="Nat. Commun.">
        <title>The emerging biofuel crop Camelina sativa retains a highly undifferentiated hexaploid genome structure.</title>
        <authorList>
            <person name="Kagale S."/>
            <person name="Koh C."/>
            <person name="Nixon J."/>
            <person name="Bollina V."/>
            <person name="Clarke W.E."/>
            <person name="Tuteja R."/>
            <person name="Spillane C."/>
            <person name="Robinson S.J."/>
            <person name="Links M.G."/>
            <person name="Clarke C."/>
            <person name="Higgins E.E."/>
            <person name="Huebert T."/>
            <person name="Sharpe A.G."/>
            <person name="Parkin I.A."/>
        </authorList>
    </citation>
    <scope>NUCLEOTIDE SEQUENCE [LARGE SCALE GENOMIC DNA]</scope>
    <source>
        <strain evidence="6">cv. DH55</strain>
    </source>
</reference>
<feature type="region of interest" description="Disordered" evidence="5">
    <location>
        <begin position="179"/>
        <end position="199"/>
    </location>
</feature>
<keyword evidence="6" id="KW-1185">Reference proteome</keyword>
<name>A0ABM1RB59_CAMSA</name>